<reference evidence="2" key="1">
    <citation type="submission" date="2018-05" db="EMBL/GenBank/DDBJ databases">
        <authorList>
            <person name="Lanie J.A."/>
            <person name="Ng W.-L."/>
            <person name="Kazmierczak K.M."/>
            <person name="Andrzejewski T.M."/>
            <person name="Davidsen T.M."/>
            <person name="Wayne K.J."/>
            <person name="Tettelin H."/>
            <person name="Glass J.I."/>
            <person name="Rusch D."/>
            <person name="Podicherti R."/>
            <person name="Tsui H.-C.T."/>
            <person name="Winkler M.E."/>
        </authorList>
    </citation>
    <scope>NUCLEOTIDE SEQUENCE</scope>
</reference>
<protein>
    <submittedName>
        <fullName evidence="2">Uncharacterized protein</fullName>
    </submittedName>
</protein>
<sequence length="105" mass="10878">MIFKTETEVYAGIEVVGDTGLESLVRLIHFQDVSTASPEDSGQGGGQSSSATELADGNPLVDQVGSTSPESVQFSHLNHRLSASCPAQEPTQVVDGERSGDAVCG</sequence>
<feature type="compositionally biased region" description="Basic and acidic residues" evidence="1">
    <location>
        <begin position="95"/>
        <end position="105"/>
    </location>
</feature>
<dbReference type="EMBL" id="UINC01166791">
    <property type="protein sequence ID" value="SVD68937.1"/>
    <property type="molecule type" value="Genomic_DNA"/>
</dbReference>
<feature type="region of interest" description="Disordered" evidence="1">
    <location>
        <begin position="83"/>
        <end position="105"/>
    </location>
</feature>
<feature type="region of interest" description="Disordered" evidence="1">
    <location>
        <begin position="35"/>
        <end position="71"/>
    </location>
</feature>
<organism evidence="2">
    <name type="scientific">marine metagenome</name>
    <dbReference type="NCBI Taxonomy" id="408172"/>
    <lineage>
        <taxon>unclassified sequences</taxon>
        <taxon>metagenomes</taxon>
        <taxon>ecological metagenomes</taxon>
    </lineage>
</organism>
<evidence type="ECO:0000256" key="1">
    <source>
        <dbReference type="SAM" id="MobiDB-lite"/>
    </source>
</evidence>
<proteinExistence type="predicted"/>
<accession>A0A382XCM2</accession>
<evidence type="ECO:0000313" key="2">
    <source>
        <dbReference type="EMBL" id="SVD68937.1"/>
    </source>
</evidence>
<gene>
    <name evidence="2" type="ORF">METZ01_LOCUS421791</name>
</gene>
<name>A0A382XCM2_9ZZZZ</name>
<dbReference type="AlphaFoldDB" id="A0A382XCM2"/>